<dbReference type="Proteomes" id="UP000189935">
    <property type="component" value="Chromosome I"/>
</dbReference>
<name>A0A1M7EZ67_9BRAD</name>
<dbReference type="InterPro" id="IPR045426">
    <property type="entry name" value="ADYC"/>
</dbReference>
<evidence type="ECO:0000313" key="2">
    <source>
        <dbReference type="EMBL" id="SHL96827.1"/>
    </source>
</evidence>
<reference evidence="2 3" key="1">
    <citation type="submission" date="2016-11" db="EMBL/GenBank/DDBJ databases">
        <authorList>
            <person name="Jaros S."/>
            <person name="Januszkiewicz K."/>
            <person name="Wedrychowicz H."/>
        </authorList>
    </citation>
    <scope>NUCLEOTIDE SEQUENCE [LARGE SCALE GENOMIC DNA]</scope>
    <source>
        <strain evidence="2 3">GAS499</strain>
    </source>
</reference>
<dbReference type="RefSeq" id="WP_079544329.1">
    <property type="nucleotide sequence ID" value="NZ_LT670844.1"/>
</dbReference>
<dbReference type="OrthoDB" id="8066319at2"/>
<evidence type="ECO:0000313" key="3">
    <source>
        <dbReference type="Proteomes" id="UP000189935"/>
    </source>
</evidence>
<gene>
    <name evidence="2" type="ORF">SAMN05444159_7323</name>
</gene>
<protein>
    <recommendedName>
        <fullName evidence="1">ADYC domain-containing protein</fullName>
    </recommendedName>
</protein>
<dbReference type="AlphaFoldDB" id="A0A1M7EZ67"/>
<feature type="domain" description="ADYC" evidence="1">
    <location>
        <begin position="66"/>
        <end position="271"/>
    </location>
</feature>
<organism evidence="2 3">
    <name type="scientific">Bradyrhizobium lablabi</name>
    <dbReference type="NCBI Taxonomy" id="722472"/>
    <lineage>
        <taxon>Bacteria</taxon>
        <taxon>Pseudomonadati</taxon>
        <taxon>Pseudomonadota</taxon>
        <taxon>Alphaproteobacteria</taxon>
        <taxon>Hyphomicrobiales</taxon>
        <taxon>Nitrobacteraceae</taxon>
        <taxon>Bradyrhizobium</taxon>
    </lineage>
</organism>
<proteinExistence type="predicted"/>
<sequence length="313" mass="33768">MSLSRPIDIALRAAWLAALLTVLTAVAIPLGVAGPATDAAPVQTLEVEGTRFKITLADGRVLRSPDLIGANLLIDQGNRVLRVRLDGIEPDPDDKRAEVSEADRLWLHSLSVEAPDGSWEPVCQAGPDGRRQAIPVRGRFSAADGRFADGEAGAFELACTGGAMGKCIRFGYHPWQKRAWPVYTLSGEAVNEKALQQQTEASPPSYLTLYNACLRMVRADYGGDGSGTTRNGMRIDLYDARSTRVPANDPRMAFEAGWTDAGAVCVNHPRVVENVTLADITERWPRLAGKTGAICTEEFARSLGALLFNRSVP</sequence>
<dbReference type="EMBL" id="LT670844">
    <property type="protein sequence ID" value="SHL96827.1"/>
    <property type="molecule type" value="Genomic_DNA"/>
</dbReference>
<dbReference type="Pfam" id="PF20032">
    <property type="entry name" value="ADYC"/>
    <property type="match status" value="1"/>
</dbReference>
<evidence type="ECO:0000259" key="1">
    <source>
        <dbReference type="Pfam" id="PF20032"/>
    </source>
</evidence>
<accession>A0A1M7EZ67</accession>